<dbReference type="OMA" id="DWWPDYE"/>
<gene>
    <name evidence="1" type="primary">Dvir\GJ12242</name>
    <name evidence="1" type="ORF">Dvir_GJ12242</name>
</gene>
<accession>B4LFD0</accession>
<dbReference type="HOGENOM" id="CLU_101916_0_0_1"/>
<reference evidence="1 2" key="1">
    <citation type="journal article" date="2007" name="Nature">
        <title>Evolution of genes and genomes on the Drosophila phylogeny.</title>
        <authorList>
            <consortium name="Drosophila 12 Genomes Consortium"/>
            <person name="Clark A.G."/>
            <person name="Eisen M.B."/>
            <person name="Smith D.R."/>
            <person name="Bergman C.M."/>
            <person name="Oliver B."/>
            <person name="Markow T.A."/>
            <person name="Kaufman T.C."/>
            <person name="Kellis M."/>
            <person name="Gelbart W."/>
            <person name="Iyer V.N."/>
            <person name="Pollard D.A."/>
            <person name="Sackton T.B."/>
            <person name="Larracuente A.M."/>
            <person name="Singh N.D."/>
            <person name="Abad J.P."/>
            <person name="Abt D.N."/>
            <person name="Adryan B."/>
            <person name="Aguade M."/>
            <person name="Akashi H."/>
            <person name="Anderson W.W."/>
            <person name="Aquadro C.F."/>
            <person name="Ardell D.H."/>
            <person name="Arguello R."/>
            <person name="Artieri C.G."/>
            <person name="Barbash D.A."/>
            <person name="Barker D."/>
            <person name="Barsanti P."/>
            <person name="Batterham P."/>
            <person name="Batzoglou S."/>
            <person name="Begun D."/>
            <person name="Bhutkar A."/>
            <person name="Blanco E."/>
            <person name="Bosak S.A."/>
            <person name="Bradley R.K."/>
            <person name="Brand A.D."/>
            <person name="Brent M.R."/>
            <person name="Brooks A.N."/>
            <person name="Brown R.H."/>
            <person name="Butlin R.K."/>
            <person name="Caggese C."/>
            <person name="Calvi B.R."/>
            <person name="Bernardo de Carvalho A."/>
            <person name="Caspi A."/>
            <person name="Castrezana S."/>
            <person name="Celniker S.E."/>
            <person name="Chang J.L."/>
            <person name="Chapple C."/>
            <person name="Chatterji S."/>
            <person name="Chinwalla A."/>
            <person name="Civetta A."/>
            <person name="Clifton S.W."/>
            <person name="Comeron J.M."/>
            <person name="Costello J.C."/>
            <person name="Coyne J.A."/>
            <person name="Daub J."/>
            <person name="David R.G."/>
            <person name="Delcher A.L."/>
            <person name="Delehaunty K."/>
            <person name="Do C.B."/>
            <person name="Ebling H."/>
            <person name="Edwards K."/>
            <person name="Eickbush T."/>
            <person name="Evans J.D."/>
            <person name="Filipski A."/>
            <person name="Findeiss S."/>
            <person name="Freyhult E."/>
            <person name="Fulton L."/>
            <person name="Fulton R."/>
            <person name="Garcia A.C."/>
            <person name="Gardiner A."/>
            <person name="Garfield D.A."/>
            <person name="Garvin B.E."/>
            <person name="Gibson G."/>
            <person name="Gilbert D."/>
            <person name="Gnerre S."/>
            <person name="Godfrey J."/>
            <person name="Good R."/>
            <person name="Gotea V."/>
            <person name="Gravely B."/>
            <person name="Greenberg A.J."/>
            <person name="Griffiths-Jones S."/>
            <person name="Gross S."/>
            <person name="Guigo R."/>
            <person name="Gustafson E.A."/>
            <person name="Haerty W."/>
            <person name="Hahn M.W."/>
            <person name="Halligan D.L."/>
            <person name="Halpern A.L."/>
            <person name="Halter G.M."/>
            <person name="Han M.V."/>
            <person name="Heger A."/>
            <person name="Hillier L."/>
            <person name="Hinrichs A.S."/>
            <person name="Holmes I."/>
            <person name="Hoskins R.A."/>
            <person name="Hubisz M.J."/>
            <person name="Hultmark D."/>
            <person name="Huntley M.A."/>
            <person name="Jaffe D.B."/>
            <person name="Jagadeeshan S."/>
            <person name="Jeck W.R."/>
            <person name="Johnson J."/>
            <person name="Jones C.D."/>
            <person name="Jordan W.C."/>
            <person name="Karpen G.H."/>
            <person name="Kataoka E."/>
            <person name="Keightley P.D."/>
            <person name="Kheradpour P."/>
            <person name="Kirkness E.F."/>
            <person name="Koerich L.B."/>
            <person name="Kristiansen K."/>
            <person name="Kudrna D."/>
            <person name="Kulathinal R.J."/>
            <person name="Kumar S."/>
            <person name="Kwok R."/>
            <person name="Lander E."/>
            <person name="Langley C.H."/>
            <person name="Lapoint R."/>
            <person name="Lazzaro B.P."/>
            <person name="Lee S.J."/>
            <person name="Levesque L."/>
            <person name="Li R."/>
            <person name="Lin C.F."/>
            <person name="Lin M.F."/>
            <person name="Lindblad-Toh K."/>
            <person name="Llopart A."/>
            <person name="Long M."/>
            <person name="Low L."/>
            <person name="Lozovsky E."/>
            <person name="Lu J."/>
            <person name="Luo M."/>
            <person name="Machado C.A."/>
            <person name="Makalowski W."/>
            <person name="Marzo M."/>
            <person name="Matsuda M."/>
            <person name="Matzkin L."/>
            <person name="McAllister B."/>
            <person name="McBride C.S."/>
            <person name="McKernan B."/>
            <person name="McKernan K."/>
            <person name="Mendez-Lago M."/>
            <person name="Minx P."/>
            <person name="Mollenhauer M.U."/>
            <person name="Montooth K."/>
            <person name="Mount S.M."/>
            <person name="Mu X."/>
            <person name="Myers E."/>
            <person name="Negre B."/>
            <person name="Newfeld S."/>
            <person name="Nielsen R."/>
            <person name="Noor M.A."/>
            <person name="O'Grady P."/>
            <person name="Pachter L."/>
            <person name="Papaceit M."/>
            <person name="Parisi M.J."/>
            <person name="Parisi M."/>
            <person name="Parts L."/>
            <person name="Pedersen J.S."/>
            <person name="Pesole G."/>
            <person name="Phillippy A.M."/>
            <person name="Ponting C.P."/>
            <person name="Pop M."/>
            <person name="Porcelli D."/>
            <person name="Powell J.R."/>
            <person name="Prohaska S."/>
            <person name="Pruitt K."/>
            <person name="Puig M."/>
            <person name="Quesneville H."/>
            <person name="Ram K.R."/>
            <person name="Rand D."/>
            <person name="Rasmussen M.D."/>
            <person name="Reed L.K."/>
            <person name="Reenan R."/>
            <person name="Reily A."/>
            <person name="Remington K.A."/>
            <person name="Rieger T.T."/>
            <person name="Ritchie M.G."/>
            <person name="Robin C."/>
            <person name="Rogers Y.H."/>
            <person name="Rohde C."/>
            <person name="Rozas J."/>
            <person name="Rubenfield M.J."/>
            <person name="Ruiz A."/>
            <person name="Russo S."/>
            <person name="Salzberg S.L."/>
            <person name="Sanchez-Gracia A."/>
            <person name="Saranga D.J."/>
            <person name="Sato H."/>
            <person name="Schaeffer S.W."/>
            <person name="Schatz M.C."/>
            <person name="Schlenke T."/>
            <person name="Schwartz R."/>
            <person name="Segarra C."/>
            <person name="Singh R.S."/>
            <person name="Sirot L."/>
            <person name="Sirota M."/>
            <person name="Sisneros N.B."/>
            <person name="Smith C.D."/>
            <person name="Smith T.F."/>
            <person name="Spieth J."/>
            <person name="Stage D.E."/>
            <person name="Stark A."/>
            <person name="Stephan W."/>
            <person name="Strausberg R.L."/>
            <person name="Strempel S."/>
            <person name="Sturgill D."/>
            <person name="Sutton G."/>
            <person name="Sutton G.G."/>
            <person name="Tao W."/>
            <person name="Teichmann S."/>
            <person name="Tobari Y.N."/>
            <person name="Tomimura Y."/>
            <person name="Tsolas J.M."/>
            <person name="Valente V.L."/>
            <person name="Venter E."/>
            <person name="Venter J.C."/>
            <person name="Vicario S."/>
            <person name="Vieira F.G."/>
            <person name="Vilella A.J."/>
            <person name="Villasante A."/>
            <person name="Walenz B."/>
            <person name="Wang J."/>
            <person name="Wasserman M."/>
            <person name="Watts T."/>
            <person name="Wilson D."/>
            <person name="Wilson R.K."/>
            <person name="Wing R.A."/>
            <person name="Wolfner M.F."/>
            <person name="Wong A."/>
            <person name="Wong G.K."/>
            <person name="Wu C.I."/>
            <person name="Wu G."/>
            <person name="Yamamoto D."/>
            <person name="Yang H.P."/>
            <person name="Yang S.P."/>
            <person name="Yorke J.A."/>
            <person name="Yoshida K."/>
            <person name="Zdobnov E."/>
            <person name="Zhang P."/>
            <person name="Zhang Y."/>
            <person name="Zimin A.V."/>
            <person name="Baldwin J."/>
            <person name="Abdouelleil A."/>
            <person name="Abdulkadir J."/>
            <person name="Abebe A."/>
            <person name="Abera B."/>
            <person name="Abreu J."/>
            <person name="Acer S.C."/>
            <person name="Aftuck L."/>
            <person name="Alexander A."/>
            <person name="An P."/>
            <person name="Anderson E."/>
            <person name="Anderson S."/>
            <person name="Arachi H."/>
            <person name="Azer M."/>
            <person name="Bachantsang P."/>
            <person name="Barry A."/>
            <person name="Bayul T."/>
            <person name="Berlin A."/>
            <person name="Bessette D."/>
            <person name="Bloom T."/>
            <person name="Blye J."/>
            <person name="Boguslavskiy L."/>
            <person name="Bonnet C."/>
            <person name="Boukhgalter B."/>
            <person name="Bourzgui I."/>
            <person name="Brown A."/>
            <person name="Cahill P."/>
            <person name="Channer S."/>
            <person name="Cheshatsang Y."/>
            <person name="Chuda L."/>
            <person name="Citroen M."/>
            <person name="Collymore A."/>
            <person name="Cooke P."/>
            <person name="Costello M."/>
            <person name="D'Aco K."/>
            <person name="Daza R."/>
            <person name="De Haan G."/>
            <person name="DeGray S."/>
            <person name="DeMaso C."/>
            <person name="Dhargay N."/>
            <person name="Dooley K."/>
            <person name="Dooley E."/>
            <person name="Doricent M."/>
            <person name="Dorje P."/>
            <person name="Dorjee K."/>
            <person name="Dupes A."/>
            <person name="Elong R."/>
            <person name="Falk J."/>
            <person name="Farina A."/>
            <person name="Faro S."/>
            <person name="Ferguson D."/>
            <person name="Fisher S."/>
            <person name="Foley C.D."/>
            <person name="Franke A."/>
            <person name="Friedrich D."/>
            <person name="Gadbois L."/>
            <person name="Gearin G."/>
            <person name="Gearin C.R."/>
            <person name="Giannoukos G."/>
            <person name="Goode T."/>
            <person name="Graham J."/>
            <person name="Grandbois E."/>
            <person name="Grewal S."/>
            <person name="Gyaltsen K."/>
            <person name="Hafez N."/>
            <person name="Hagos B."/>
            <person name="Hall J."/>
            <person name="Henson C."/>
            <person name="Hollinger A."/>
            <person name="Honan T."/>
            <person name="Huard M.D."/>
            <person name="Hughes L."/>
            <person name="Hurhula B."/>
            <person name="Husby M.E."/>
            <person name="Kamat A."/>
            <person name="Kanga B."/>
            <person name="Kashin S."/>
            <person name="Khazanovich D."/>
            <person name="Kisner P."/>
            <person name="Lance K."/>
            <person name="Lara M."/>
            <person name="Lee W."/>
            <person name="Lennon N."/>
            <person name="Letendre F."/>
            <person name="LeVine R."/>
            <person name="Lipovsky A."/>
            <person name="Liu X."/>
            <person name="Liu J."/>
            <person name="Liu S."/>
            <person name="Lokyitsang T."/>
            <person name="Lokyitsang Y."/>
            <person name="Lubonja R."/>
            <person name="Lui A."/>
            <person name="MacDonald P."/>
            <person name="Magnisalis V."/>
            <person name="Maru K."/>
            <person name="Matthews C."/>
            <person name="McCusker W."/>
            <person name="McDonough S."/>
            <person name="Mehta T."/>
            <person name="Meldrim J."/>
            <person name="Meneus L."/>
            <person name="Mihai O."/>
            <person name="Mihalev A."/>
            <person name="Mihova T."/>
            <person name="Mittelman R."/>
            <person name="Mlenga V."/>
            <person name="Montmayeur A."/>
            <person name="Mulrain L."/>
            <person name="Navidi A."/>
            <person name="Naylor J."/>
            <person name="Negash T."/>
            <person name="Nguyen T."/>
            <person name="Nguyen N."/>
            <person name="Nicol R."/>
            <person name="Norbu C."/>
            <person name="Norbu N."/>
            <person name="Novod N."/>
            <person name="O'Neill B."/>
            <person name="Osman S."/>
            <person name="Markiewicz E."/>
            <person name="Oyono O.L."/>
            <person name="Patti C."/>
            <person name="Phunkhang P."/>
            <person name="Pierre F."/>
            <person name="Priest M."/>
            <person name="Raghuraman S."/>
            <person name="Rege F."/>
            <person name="Reyes R."/>
            <person name="Rise C."/>
            <person name="Rogov P."/>
            <person name="Ross K."/>
            <person name="Ryan E."/>
            <person name="Settipalli S."/>
            <person name="Shea T."/>
            <person name="Sherpa N."/>
            <person name="Shi L."/>
            <person name="Shih D."/>
            <person name="Sparrow T."/>
            <person name="Spaulding J."/>
            <person name="Stalker J."/>
            <person name="Stange-Thomann N."/>
            <person name="Stavropoulos S."/>
            <person name="Stone C."/>
            <person name="Strader C."/>
            <person name="Tesfaye S."/>
            <person name="Thomson T."/>
            <person name="Thoulutsang Y."/>
            <person name="Thoulutsang D."/>
            <person name="Topham K."/>
            <person name="Topping I."/>
            <person name="Tsamla T."/>
            <person name="Vassiliev H."/>
            <person name="Vo A."/>
            <person name="Wangchuk T."/>
            <person name="Wangdi T."/>
            <person name="Weiand M."/>
            <person name="Wilkinson J."/>
            <person name="Wilson A."/>
            <person name="Yadav S."/>
            <person name="Young G."/>
            <person name="Yu Q."/>
            <person name="Zembek L."/>
            <person name="Zhong D."/>
            <person name="Zimmer A."/>
            <person name="Zwirko Z."/>
            <person name="Jaffe D.B."/>
            <person name="Alvarez P."/>
            <person name="Brockman W."/>
            <person name="Butler J."/>
            <person name="Chin C."/>
            <person name="Gnerre S."/>
            <person name="Grabherr M."/>
            <person name="Kleber M."/>
            <person name="Mauceli E."/>
            <person name="MacCallum I."/>
        </authorList>
    </citation>
    <scope>NUCLEOTIDE SEQUENCE [LARGE SCALE GENOMIC DNA]</scope>
    <source>
        <strain evidence="2">Tucson 15010-1051.87</strain>
    </source>
</reference>
<dbReference type="eggNOG" id="ENOG502T8SS">
    <property type="taxonomic scope" value="Eukaryota"/>
</dbReference>
<sequence length="241" mass="27490">MPPTKIQSNPNEQSAAKRLPLYVSLELRNLIEELMIPRIDILRTVVSTRFVSEAQNVDDNETEADWWPDYSIYSHLHYMTEMNGLMHLMQNALKGMTEDLKAIGVKFQAFVVDHFKARQSALEDEETQPPDDKQLLGRYLLAQSLIKDMVTFVNCCSRHCNKLLAQRTVYSERAADTKGTEDRIRLKIFDERSFTQLHGRMSSLKGFVQDFCDLFDSERQPSVVAAEQDATAVAPASIIST</sequence>
<dbReference type="EMBL" id="CH940647">
    <property type="protein sequence ID" value="EDW69228.1"/>
    <property type="molecule type" value="Genomic_DNA"/>
</dbReference>
<organism evidence="1 2">
    <name type="scientific">Drosophila virilis</name>
    <name type="common">Fruit fly</name>
    <dbReference type="NCBI Taxonomy" id="7244"/>
    <lineage>
        <taxon>Eukaryota</taxon>
        <taxon>Metazoa</taxon>
        <taxon>Ecdysozoa</taxon>
        <taxon>Arthropoda</taxon>
        <taxon>Hexapoda</taxon>
        <taxon>Insecta</taxon>
        <taxon>Pterygota</taxon>
        <taxon>Neoptera</taxon>
        <taxon>Endopterygota</taxon>
        <taxon>Diptera</taxon>
        <taxon>Brachycera</taxon>
        <taxon>Muscomorpha</taxon>
        <taxon>Ephydroidea</taxon>
        <taxon>Drosophilidae</taxon>
        <taxon>Drosophila</taxon>
    </lineage>
</organism>
<protein>
    <submittedName>
        <fullName evidence="1">Uncharacterized protein</fullName>
    </submittedName>
</protein>
<dbReference type="PhylomeDB" id="B4LFD0"/>
<dbReference type="STRING" id="7244.B4LFD0"/>
<dbReference type="OrthoDB" id="7862993at2759"/>
<dbReference type="Proteomes" id="UP000008792">
    <property type="component" value="Unassembled WGS sequence"/>
</dbReference>
<proteinExistence type="predicted"/>
<dbReference type="AlphaFoldDB" id="B4LFD0"/>
<evidence type="ECO:0000313" key="2">
    <source>
        <dbReference type="Proteomes" id="UP000008792"/>
    </source>
</evidence>
<dbReference type="KEGG" id="dvi:6623757"/>
<name>B4LFD0_DROVI</name>
<keyword evidence="2" id="KW-1185">Reference proteome</keyword>
<evidence type="ECO:0000313" key="1">
    <source>
        <dbReference type="EMBL" id="EDW69228.1"/>
    </source>
</evidence>
<dbReference type="InParanoid" id="B4LFD0"/>